<evidence type="ECO:0000256" key="1">
    <source>
        <dbReference type="SAM" id="MobiDB-lite"/>
    </source>
</evidence>
<reference evidence="2 3" key="1">
    <citation type="submission" date="2019-04" db="EMBL/GenBank/DDBJ databases">
        <title>Draft genome sequences for three unisolated Alnus-infective Frankia Sp+ strains, AgTrS, AiOr and AvVan, the first sequenced Frankia strains able to sporulate in-planta.</title>
        <authorList>
            <person name="Bethencourt L."/>
            <person name="Vautrin F."/>
            <person name="Taib N."/>
            <person name="Dubost A."/>
            <person name="Castro-Garcia L."/>
            <person name="Imbaud O."/>
            <person name="Abrouk D."/>
            <person name="Fournier P."/>
            <person name="Briolay J."/>
            <person name="Nguyen A."/>
            <person name="Normand P."/>
            <person name="Fernandez M.P."/>
            <person name="Brochier-Armanet C."/>
            <person name="Herrera-Belaroussi A."/>
        </authorList>
    </citation>
    <scope>NUCLEOTIDE SEQUENCE [LARGE SCALE GENOMIC DNA]</scope>
    <source>
        <strain evidence="2 3">AvVan</strain>
    </source>
</reference>
<organism evidence="2 3">
    <name type="scientific">Candidatus Frankia alpina</name>
    <dbReference type="NCBI Taxonomy" id="2699483"/>
    <lineage>
        <taxon>Bacteria</taxon>
        <taxon>Bacillati</taxon>
        <taxon>Actinomycetota</taxon>
        <taxon>Actinomycetes</taxon>
        <taxon>Frankiales</taxon>
        <taxon>Frankiaceae</taxon>
        <taxon>Frankia</taxon>
    </lineage>
</organism>
<dbReference type="EMBL" id="SSXH01000550">
    <property type="protein sequence ID" value="THJ63992.1"/>
    <property type="molecule type" value="Genomic_DNA"/>
</dbReference>
<keyword evidence="3" id="KW-1185">Reference proteome</keyword>
<protein>
    <submittedName>
        <fullName evidence="2">Uncharacterized protein</fullName>
    </submittedName>
</protein>
<accession>A0A4S5DYF9</accession>
<dbReference type="Proteomes" id="UP000305282">
    <property type="component" value="Unassembled WGS sequence"/>
</dbReference>
<proteinExistence type="predicted"/>
<dbReference type="RefSeq" id="WP_412842860.1">
    <property type="nucleotide sequence ID" value="NZ_SSXH01000550.1"/>
</dbReference>
<feature type="non-terminal residue" evidence="2">
    <location>
        <position position="1"/>
    </location>
</feature>
<evidence type="ECO:0000313" key="2">
    <source>
        <dbReference type="EMBL" id="THJ63992.1"/>
    </source>
</evidence>
<name>A0A4S5DYF9_9ACTN</name>
<comment type="caution">
    <text evidence="2">The sequence shown here is derived from an EMBL/GenBank/DDBJ whole genome shotgun (WGS) entry which is preliminary data.</text>
</comment>
<gene>
    <name evidence="2" type="ORF">E7Y31_17795</name>
</gene>
<feature type="region of interest" description="Disordered" evidence="1">
    <location>
        <begin position="1"/>
        <end position="59"/>
    </location>
</feature>
<sequence length="59" mass="5315">TATGAVSEAPQTRRLLASLPPSGGPAGTRHPAGSDGPAGGGSPANGPNATIPAAVASGG</sequence>
<evidence type="ECO:0000313" key="3">
    <source>
        <dbReference type="Proteomes" id="UP000305282"/>
    </source>
</evidence>
<dbReference type="AlphaFoldDB" id="A0A4S5DYF9"/>